<proteinExistence type="predicted"/>
<dbReference type="EnsemblMetazoa" id="GBRI032055-RA">
    <property type="protein sequence ID" value="GBRI032055-PA"/>
    <property type="gene ID" value="GBRI032055"/>
</dbReference>
<keyword evidence="2" id="KW-0472">Membrane</keyword>
<evidence type="ECO:0000313" key="4">
    <source>
        <dbReference type="EnsemblMetazoa" id="GBRI032055-PA"/>
    </source>
</evidence>
<feature type="compositionally biased region" description="Polar residues" evidence="1">
    <location>
        <begin position="64"/>
        <end position="74"/>
    </location>
</feature>
<feature type="region of interest" description="Disordered" evidence="1">
    <location>
        <begin position="41"/>
        <end position="135"/>
    </location>
</feature>
<dbReference type="Proteomes" id="UP000091820">
    <property type="component" value="Unassembled WGS sequence"/>
</dbReference>
<organism evidence="4 5">
    <name type="scientific">Glossina brevipalpis</name>
    <dbReference type="NCBI Taxonomy" id="37001"/>
    <lineage>
        <taxon>Eukaryota</taxon>
        <taxon>Metazoa</taxon>
        <taxon>Ecdysozoa</taxon>
        <taxon>Arthropoda</taxon>
        <taxon>Hexapoda</taxon>
        <taxon>Insecta</taxon>
        <taxon>Pterygota</taxon>
        <taxon>Neoptera</taxon>
        <taxon>Endopterygota</taxon>
        <taxon>Diptera</taxon>
        <taxon>Brachycera</taxon>
        <taxon>Muscomorpha</taxon>
        <taxon>Hippoboscoidea</taxon>
        <taxon>Glossinidae</taxon>
        <taxon>Glossina</taxon>
    </lineage>
</organism>
<feature type="chain" id="PRO_5008400688" description="EGF-like domain-containing protein" evidence="3">
    <location>
        <begin position="21"/>
        <end position="406"/>
    </location>
</feature>
<feature type="compositionally biased region" description="Basic and acidic residues" evidence="1">
    <location>
        <begin position="101"/>
        <end position="112"/>
    </location>
</feature>
<reference evidence="4" key="2">
    <citation type="submission" date="2020-05" db="UniProtKB">
        <authorList>
            <consortium name="EnsemblMetazoa"/>
        </authorList>
    </citation>
    <scope>IDENTIFICATION</scope>
    <source>
        <strain evidence="4">IAEA</strain>
    </source>
</reference>
<feature type="compositionally biased region" description="Basic and acidic residues" evidence="1">
    <location>
        <begin position="78"/>
        <end position="88"/>
    </location>
</feature>
<sequence>MGKIFILLNILLILTKYRQGIPINTEEFNKTDVNLNKTKEKDSKLDLSTSTQDTNTDATEKETGSTYHMSSATVENKVANEVHSEDLNSKNTENTIPLTVEKQDEIDKDLTEKPSSTEANENEKNNGNAMNLKDINMKRDQSEGVKEEETEIINAKEQIDNVVVEKVQNFSQKNSETDEYYPLLDNNESTSSLPNCPPKFTYYQNGCRRIISDEECTNSSCHSFSYCDEFGECVCEKGYMLEENNAAVNTCVPLPQAESNRDCLGKWKKCENISEYKILSNLYAFEDFVDLEKESNTVDDSDVTFYFVLGICCIVFALLFLILKIYKTNFEDNITESSLCKLQIPSWLNVWCVLITVCLLIMIIGFVLMLSHIKYYRQRQLQFTRMPGTPEYYSEHFLDRNHIMVY</sequence>
<keyword evidence="3" id="KW-0732">Signal</keyword>
<evidence type="ECO:0000256" key="3">
    <source>
        <dbReference type="SAM" id="SignalP"/>
    </source>
</evidence>
<feature type="transmembrane region" description="Helical" evidence="2">
    <location>
        <begin position="347"/>
        <end position="370"/>
    </location>
</feature>
<evidence type="ECO:0008006" key="6">
    <source>
        <dbReference type="Google" id="ProtNLM"/>
    </source>
</evidence>
<feature type="compositionally biased region" description="Polar residues" evidence="1">
    <location>
        <begin position="46"/>
        <end position="57"/>
    </location>
</feature>
<reference evidence="5" key="1">
    <citation type="submission" date="2014-03" db="EMBL/GenBank/DDBJ databases">
        <authorList>
            <person name="Aksoy S."/>
            <person name="Warren W."/>
            <person name="Wilson R.K."/>
        </authorList>
    </citation>
    <scope>NUCLEOTIDE SEQUENCE [LARGE SCALE GENOMIC DNA]</scope>
    <source>
        <strain evidence="5">IAEA</strain>
    </source>
</reference>
<evidence type="ECO:0000313" key="5">
    <source>
        <dbReference type="Proteomes" id="UP000091820"/>
    </source>
</evidence>
<dbReference type="AlphaFoldDB" id="A0A1A9WU37"/>
<accession>A0A1A9WU37</accession>
<dbReference type="VEuPathDB" id="VectorBase:GBRI032055"/>
<feature type="transmembrane region" description="Helical" evidence="2">
    <location>
        <begin position="303"/>
        <end position="326"/>
    </location>
</feature>
<evidence type="ECO:0000256" key="2">
    <source>
        <dbReference type="SAM" id="Phobius"/>
    </source>
</evidence>
<keyword evidence="2" id="KW-0812">Transmembrane</keyword>
<keyword evidence="5" id="KW-1185">Reference proteome</keyword>
<protein>
    <recommendedName>
        <fullName evidence="6">EGF-like domain-containing protein</fullName>
    </recommendedName>
</protein>
<evidence type="ECO:0000256" key="1">
    <source>
        <dbReference type="SAM" id="MobiDB-lite"/>
    </source>
</evidence>
<feature type="signal peptide" evidence="3">
    <location>
        <begin position="1"/>
        <end position="20"/>
    </location>
</feature>
<keyword evidence="2" id="KW-1133">Transmembrane helix</keyword>
<name>A0A1A9WU37_9MUSC</name>